<dbReference type="PROSITE" id="PS51918">
    <property type="entry name" value="RADICAL_SAM"/>
    <property type="match status" value="1"/>
</dbReference>
<comment type="subcellular location">
    <subcellularLocation>
        <location evidence="10">Cytoplasm</location>
    </subcellularLocation>
</comment>
<keyword evidence="4 10" id="KW-0349">Heme</keyword>
<reference evidence="12 13" key="1">
    <citation type="submission" date="2019-05" db="EMBL/GenBank/DDBJ databases">
        <title>Draft genome sequence of Pelagicola sp. DSW4-44.</title>
        <authorList>
            <person name="Oh J."/>
        </authorList>
    </citation>
    <scope>NUCLEOTIDE SEQUENCE [LARGE SCALE GENOMIC DNA]</scope>
    <source>
        <strain evidence="12 13">DSW4-44</strain>
    </source>
</reference>
<dbReference type="InterPro" id="IPR007197">
    <property type="entry name" value="rSAM"/>
</dbReference>
<evidence type="ECO:0000256" key="6">
    <source>
        <dbReference type="ARBA" id="ARBA00022723"/>
    </source>
</evidence>
<dbReference type="Pfam" id="PF04055">
    <property type="entry name" value="Radical_SAM"/>
    <property type="match status" value="1"/>
</dbReference>
<keyword evidence="5 10" id="KW-0949">S-adenosyl-L-methionine</keyword>
<dbReference type="CDD" id="cd01335">
    <property type="entry name" value="Radical_SAM"/>
    <property type="match status" value="1"/>
</dbReference>
<dbReference type="InterPro" id="IPR013785">
    <property type="entry name" value="Aldolase_TIM"/>
</dbReference>
<dbReference type="InterPro" id="IPR010723">
    <property type="entry name" value="HemN_C"/>
</dbReference>
<evidence type="ECO:0000313" key="13">
    <source>
        <dbReference type="Proteomes" id="UP000305041"/>
    </source>
</evidence>
<comment type="caution">
    <text evidence="12">The sequence shown here is derived from an EMBL/GenBank/DDBJ whole genome shotgun (WGS) entry which is preliminary data.</text>
</comment>
<evidence type="ECO:0000256" key="10">
    <source>
        <dbReference type="RuleBase" id="RU364116"/>
    </source>
</evidence>
<protein>
    <recommendedName>
        <fullName evidence="3 10">Heme chaperone HemW</fullName>
    </recommendedName>
</protein>
<comment type="function">
    <text evidence="10">Probably acts as a heme chaperone, transferring heme to an unknown acceptor. Binds one molecule of heme per monomer, possibly covalently. Binds 1 [4Fe-4S] cluster. The cluster is coordinated with 3 cysteines and an exchangeable S-adenosyl-L-methionine.</text>
</comment>
<feature type="domain" description="Radical SAM core" evidence="11">
    <location>
        <begin position="3"/>
        <end position="239"/>
    </location>
</feature>
<evidence type="ECO:0000259" key="11">
    <source>
        <dbReference type="PROSITE" id="PS51918"/>
    </source>
</evidence>
<evidence type="ECO:0000256" key="7">
    <source>
        <dbReference type="ARBA" id="ARBA00023004"/>
    </source>
</evidence>
<keyword evidence="7 10" id="KW-0408">Iron</keyword>
<keyword evidence="6 10" id="KW-0479">Metal-binding</keyword>
<dbReference type="NCBIfam" id="TIGR00539">
    <property type="entry name" value="hemN_rel"/>
    <property type="match status" value="1"/>
</dbReference>
<dbReference type="Gene3D" id="3.20.20.70">
    <property type="entry name" value="Aldolase class I"/>
    <property type="match status" value="1"/>
</dbReference>
<dbReference type="SMART" id="SM00729">
    <property type="entry name" value="Elp3"/>
    <property type="match status" value="1"/>
</dbReference>
<dbReference type="SUPFAM" id="SSF102114">
    <property type="entry name" value="Radical SAM enzymes"/>
    <property type="match status" value="1"/>
</dbReference>
<accession>A0ABY2UVW8</accession>
<dbReference type="SFLD" id="SFLDF00288">
    <property type="entry name" value="HemN-like__clustered_with_nucl"/>
    <property type="match status" value="1"/>
</dbReference>
<organism evidence="12 13">
    <name type="scientific">Parasedimentitalea maritima</name>
    <dbReference type="NCBI Taxonomy" id="2578117"/>
    <lineage>
        <taxon>Bacteria</taxon>
        <taxon>Pseudomonadati</taxon>
        <taxon>Pseudomonadota</taxon>
        <taxon>Alphaproteobacteria</taxon>
        <taxon>Rhodobacterales</taxon>
        <taxon>Paracoccaceae</taxon>
        <taxon>Parasedimentitalea</taxon>
    </lineage>
</organism>
<dbReference type="InterPro" id="IPR006638">
    <property type="entry name" value="Elp3/MiaA/NifB-like_rSAM"/>
</dbReference>
<dbReference type="InterPro" id="IPR058240">
    <property type="entry name" value="rSAM_sf"/>
</dbReference>
<proteinExistence type="inferred from homology"/>
<evidence type="ECO:0000256" key="5">
    <source>
        <dbReference type="ARBA" id="ARBA00022691"/>
    </source>
</evidence>
<keyword evidence="8 10" id="KW-0411">Iron-sulfur</keyword>
<dbReference type="RefSeq" id="WP_138162716.1">
    <property type="nucleotide sequence ID" value="NZ_VAUA01000004.1"/>
</dbReference>
<dbReference type="SFLD" id="SFLDS00029">
    <property type="entry name" value="Radical_SAM"/>
    <property type="match status" value="2"/>
</dbReference>
<dbReference type="SFLD" id="SFLDF00562">
    <property type="entry name" value="HemN-like__clustered_with_heat"/>
    <property type="match status" value="1"/>
</dbReference>
<dbReference type="InterPro" id="IPR034505">
    <property type="entry name" value="Coproporphyrinogen-III_oxidase"/>
</dbReference>
<dbReference type="PANTHER" id="PTHR13932:SF5">
    <property type="entry name" value="RADICAL S-ADENOSYL METHIONINE DOMAIN-CONTAINING PROTEIN 1, MITOCHONDRIAL"/>
    <property type="match status" value="1"/>
</dbReference>
<evidence type="ECO:0000256" key="3">
    <source>
        <dbReference type="ARBA" id="ARBA00017228"/>
    </source>
</evidence>
<evidence type="ECO:0000256" key="1">
    <source>
        <dbReference type="ARBA" id="ARBA00001966"/>
    </source>
</evidence>
<keyword evidence="9 10" id="KW-0143">Chaperone</keyword>
<evidence type="ECO:0000313" key="12">
    <source>
        <dbReference type="EMBL" id="TLP65649.1"/>
    </source>
</evidence>
<comment type="similarity">
    <text evidence="2">Belongs to the anaerobic coproporphyrinogen-III oxidase family. HemW subfamily.</text>
</comment>
<keyword evidence="10" id="KW-0004">4Fe-4S</keyword>
<comment type="cofactor">
    <cofactor evidence="1">
        <name>[4Fe-4S] cluster</name>
        <dbReference type="ChEBI" id="CHEBI:49883"/>
    </cofactor>
</comment>
<evidence type="ECO:0000256" key="9">
    <source>
        <dbReference type="ARBA" id="ARBA00023186"/>
    </source>
</evidence>
<gene>
    <name evidence="12" type="ORF">FEE96_09065</name>
</gene>
<dbReference type="InterPro" id="IPR004559">
    <property type="entry name" value="HemW-like"/>
</dbReference>
<evidence type="ECO:0000256" key="8">
    <source>
        <dbReference type="ARBA" id="ARBA00023014"/>
    </source>
</evidence>
<dbReference type="EMBL" id="VAUA01000004">
    <property type="protein sequence ID" value="TLP65649.1"/>
    <property type="molecule type" value="Genomic_DNA"/>
</dbReference>
<dbReference type="SFLD" id="SFLDG01065">
    <property type="entry name" value="anaerobic_coproporphyrinogen-I"/>
    <property type="match status" value="2"/>
</dbReference>
<evidence type="ECO:0000256" key="2">
    <source>
        <dbReference type="ARBA" id="ARBA00006100"/>
    </source>
</evidence>
<name>A0ABY2UVW8_9RHOB</name>
<evidence type="ECO:0000256" key="4">
    <source>
        <dbReference type="ARBA" id="ARBA00022617"/>
    </source>
</evidence>
<keyword evidence="13" id="KW-1185">Reference proteome</keyword>
<dbReference type="Pfam" id="PF06969">
    <property type="entry name" value="HemN_C"/>
    <property type="match status" value="1"/>
</dbReference>
<dbReference type="PANTHER" id="PTHR13932">
    <property type="entry name" value="COPROPORPHYRINIGEN III OXIDASE"/>
    <property type="match status" value="1"/>
</dbReference>
<keyword evidence="10" id="KW-0963">Cytoplasm</keyword>
<sequence>MDDWRNGGFGLYVHWPFCQAKCPYCDFNSHVTANIDQKKWVKAYVSELKRHSELVPNRVLNAIFFGGGTPSLMLPETVAAVIEEARQIWPFANDIEITLEANPGSVEAGRFAGYRDAGVNRISMGIQALNNEDLRRLGRIHSVAEAQAAFDVARNCFDRVSFDLIYARQGQTLSDWQDELNQALSMAIDHLSLYQLTIEEGTAFGDRYARGKLRNLPTDDTAADMYQATQDICANHGMPAYEVSNHARIGAESRHNLIYWRYGDYVGIGPGAHGRLSLNGARFATESIRAPGAWLKAVAKGSGDCVNSLLTAEEFSAEHLMMGMRLVEGIDMTRYQQLAGHPLPQDKICDLIQMGMVSKSGSILLATDQGRAVLNAVLRELLAD</sequence>
<dbReference type="Proteomes" id="UP000305041">
    <property type="component" value="Unassembled WGS sequence"/>
</dbReference>